<feature type="chain" id="PRO_5025439203" evidence="4">
    <location>
        <begin position="20"/>
        <end position="326"/>
    </location>
</feature>
<evidence type="ECO:0000256" key="2">
    <source>
        <dbReference type="ARBA" id="ARBA00023008"/>
    </source>
</evidence>
<dbReference type="PRINTS" id="PR00092">
    <property type="entry name" value="TYROSINASE"/>
</dbReference>
<keyword evidence="2" id="KW-0186">Copper</keyword>
<dbReference type="PROSITE" id="PS00498">
    <property type="entry name" value="TYROSINASE_2"/>
    <property type="match status" value="1"/>
</dbReference>
<dbReference type="InterPro" id="IPR002227">
    <property type="entry name" value="Tyrosinase_Cu-bd"/>
</dbReference>
<evidence type="ECO:0000259" key="6">
    <source>
        <dbReference type="PROSITE" id="PS00498"/>
    </source>
</evidence>
<dbReference type="Gene3D" id="1.10.1280.10">
    <property type="entry name" value="Di-copper center containing domain from catechol oxidase"/>
    <property type="match status" value="1"/>
</dbReference>
<evidence type="ECO:0000313" key="8">
    <source>
        <dbReference type="Proteomes" id="UP000800200"/>
    </source>
</evidence>
<proteinExistence type="predicted"/>
<gene>
    <name evidence="7" type="ORF">K469DRAFT_694131</name>
</gene>
<dbReference type="InterPro" id="IPR050316">
    <property type="entry name" value="Tyrosinase/Hemocyanin"/>
</dbReference>
<dbReference type="GO" id="GO:0046872">
    <property type="term" value="F:metal ion binding"/>
    <property type="evidence" value="ECO:0007669"/>
    <property type="project" value="UniProtKB-KW"/>
</dbReference>
<protein>
    <submittedName>
        <fullName evidence="7">Di-copper centre-containing protein</fullName>
    </submittedName>
</protein>
<evidence type="ECO:0000256" key="4">
    <source>
        <dbReference type="SAM" id="SignalP"/>
    </source>
</evidence>
<keyword evidence="8" id="KW-1185">Reference proteome</keyword>
<dbReference type="AlphaFoldDB" id="A0A6A6DM46"/>
<accession>A0A6A6DM46</accession>
<sequence length="326" mass="36065">MTDFTRVVFLFFLAFSAWAAPCTNPGKRRAWHTFSNNEKLDYINAELCLMKKPASLGLPGAKTRFDEFQAIHQLQAYATHFVGAFLPFHRALLAAHETALRNECSYTGYQPYWYEQRDAGKFKSSIIFDATYGFGGDGSGAKGCITTGPFANYTNALGPAYQNTDHCIDRRINDMMSQSSSQREVDACLAKKDWISAWNCIEAMPHAGGHAGVGGQMQNGVSSPGDPLFYLHHTWLDKIWWDWQAKDRTKRVAEMGGTNIAPDNSPGFPPRPASIPRPTGADGDPGTTTTLNHVLNMYGNAPNRTIGEVMDIQGNVLCYEYVEPSS</sequence>
<keyword evidence="4" id="KW-0732">Signal</keyword>
<dbReference type="PROSITE" id="PS00497">
    <property type="entry name" value="TYROSINASE_1"/>
    <property type="match status" value="1"/>
</dbReference>
<feature type="domain" description="Tyrosinase copper-binding" evidence="6">
    <location>
        <begin position="226"/>
        <end position="237"/>
    </location>
</feature>
<keyword evidence="1" id="KW-0479">Metal-binding</keyword>
<reference evidence="7" key="1">
    <citation type="journal article" date="2020" name="Stud. Mycol.">
        <title>101 Dothideomycetes genomes: a test case for predicting lifestyles and emergence of pathogens.</title>
        <authorList>
            <person name="Haridas S."/>
            <person name="Albert R."/>
            <person name="Binder M."/>
            <person name="Bloem J."/>
            <person name="Labutti K."/>
            <person name="Salamov A."/>
            <person name="Andreopoulos B."/>
            <person name="Baker S."/>
            <person name="Barry K."/>
            <person name="Bills G."/>
            <person name="Bluhm B."/>
            <person name="Cannon C."/>
            <person name="Castanera R."/>
            <person name="Culley D."/>
            <person name="Daum C."/>
            <person name="Ezra D."/>
            <person name="Gonzalez J."/>
            <person name="Henrissat B."/>
            <person name="Kuo A."/>
            <person name="Liang C."/>
            <person name="Lipzen A."/>
            <person name="Lutzoni F."/>
            <person name="Magnuson J."/>
            <person name="Mondo S."/>
            <person name="Nolan M."/>
            <person name="Ohm R."/>
            <person name="Pangilinan J."/>
            <person name="Park H.-J."/>
            <person name="Ramirez L."/>
            <person name="Alfaro M."/>
            <person name="Sun H."/>
            <person name="Tritt A."/>
            <person name="Yoshinaga Y."/>
            <person name="Zwiers L.-H."/>
            <person name="Turgeon B."/>
            <person name="Goodwin S."/>
            <person name="Spatafora J."/>
            <person name="Crous P."/>
            <person name="Grigoriev I."/>
        </authorList>
    </citation>
    <scope>NUCLEOTIDE SEQUENCE</scope>
    <source>
        <strain evidence="7">CBS 207.26</strain>
    </source>
</reference>
<feature type="region of interest" description="Disordered" evidence="3">
    <location>
        <begin position="257"/>
        <end position="286"/>
    </location>
</feature>
<evidence type="ECO:0000313" key="7">
    <source>
        <dbReference type="EMBL" id="KAF2179442.1"/>
    </source>
</evidence>
<evidence type="ECO:0000256" key="1">
    <source>
        <dbReference type="ARBA" id="ARBA00022723"/>
    </source>
</evidence>
<organism evidence="7 8">
    <name type="scientific">Zopfia rhizophila CBS 207.26</name>
    <dbReference type="NCBI Taxonomy" id="1314779"/>
    <lineage>
        <taxon>Eukaryota</taxon>
        <taxon>Fungi</taxon>
        <taxon>Dikarya</taxon>
        <taxon>Ascomycota</taxon>
        <taxon>Pezizomycotina</taxon>
        <taxon>Dothideomycetes</taxon>
        <taxon>Dothideomycetes incertae sedis</taxon>
        <taxon>Zopfiaceae</taxon>
        <taxon>Zopfia</taxon>
    </lineage>
</organism>
<evidence type="ECO:0000256" key="3">
    <source>
        <dbReference type="SAM" id="MobiDB-lite"/>
    </source>
</evidence>
<dbReference type="PANTHER" id="PTHR11474:SF126">
    <property type="entry name" value="TYROSINASE-LIKE PROTEIN TYR-1-RELATED"/>
    <property type="match status" value="1"/>
</dbReference>
<evidence type="ECO:0000259" key="5">
    <source>
        <dbReference type="PROSITE" id="PS00497"/>
    </source>
</evidence>
<dbReference type="GO" id="GO:0016491">
    <property type="term" value="F:oxidoreductase activity"/>
    <property type="evidence" value="ECO:0007669"/>
    <property type="project" value="InterPro"/>
</dbReference>
<dbReference type="EMBL" id="ML994667">
    <property type="protein sequence ID" value="KAF2179442.1"/>
    <property type="molecule type" value="Genomic_DNA"/>
</dbReference>
<dbReference type="OrthoDB" id="6132182at2759"/>
<dbReference type="Pfam" id="PF00264">
    <property type="entry name" value="Tyrosinase"/>
    <property type="match status" value="1"/>
</dbReference>
<dbReference type="PANTHER" id="PTHR11474">
    <property type="entry name" value="TYROSINASE FAMILY MEMBER"/>
    <property type="match status" value="1"/>
</dbReference>
<dbReference type="SUPFAM" id="SSF48056">
    <property type="entry name" value="Di-copper centre-containing domain"/>
    <property type="match status" value="1"/>
</dbReference>
<dbReference type="Proteomes" id="UP000800200">
    <property type="component" value="Unassembled WGS sequence"/>
</dbReference>
<dbReference type="InterPro" id="IPR008922">
    <property type="entry name" value="Di-copper_centre_dom_sf"/>
</dbReference>
<feature type="signal peptide" evidence="4">
    <location>
        <begin position="1"/>
        <end position="19"/>
    </location>
</feature>
<name>A0A6A6DM46_9PEZI</name>
<feature type="domain" description="Tyrosinase copper-binding" evidence="5">
    <location>
        <begin position="80"/>
        <end position="97"/>
    </location>
</feature>